<evidence type="ECO:0008006" key="4">
    <source>
        <dbReference type="Google" id="ProtNLM"/>
    </source>
</evidence>
<gene>
    <name evidence="2" type="ORF">Sviol_29100</name>
</gene>
<evidence type="ECO:0000313" key="3">
    <source>
        <dbReference type="Proteomes" id="UP001050808"/>
    </source>
</evidence>
<comment type="caution">
    <text evidence="2">The sequence shown here is derived from an EMBL/GenBank/DDBJ whole genome shotgun (WGS) entry which is preliminary data.</text>
</comment>
<dbReference type="Proteomes" id="UP001050808">
    <property type="component" value="Unassembled WGS sequence"/>
</dbReference>
<feature type="chain" id="PRO_5047481539" description="Secreted protein" evidence="1">
    <location>
        <begin position="39"/>
        <end position="108"/>
    </location>
</feature>
<keyword evidence="1" id="KW-0732">Signal</keyword>
<dbReference type="EMBL" id="BNDY01000006">
    <property type="protein sequence ID" value="GHI38502.1"/>
    <property type="molecule type" value="Genomic_DNA"/>
</dbReference>
<protein>
    <recommendedName>
        <fullName evidence="4">Secreted protein</fullName>
    </recommendedName>
</protein>
<reference evidence="2" key="1">
    <citation type="submission" date="2024-05" db="EMBL/GenBank/DDBJ databases">
        <title>Whole genome shotgun sequence of Streptomyces violascens NBRC 12920.</title>
        <authorList>
            <person name="Komaki H."/>
            <person name="Tamura T."/>
        </authorList>
    </citation>
    <scope>NUCLEOTIDE SEQUENCE</scope>
    <source>
        <strain evidence="2">NBRC 12920</strain>
    </source>
</reference>
<name>A0ABQ3QMK5_9ACTN</name>
<keyword evidence="3" id="KW-1185">Reference proteome</keyword>
<sequence>MSGAAAPRCAGVISTRRIATVLVVAAGAAGLAASTASAESPVDRLVKAADPATELDAIATSNIPEEYRAQFPTTRDQLAGLSRLNDANKVTQVADQAAPLTNLVPEVG</sequence>
<feature type="signal peptide" evidence="1">
    <location>
        <begin position="1"/>
        <end position="38"/>
    </location>
</feature>
<organism evidence="2 3">
    <name type="scientific">Streptomyces violascens</name>
    <dbReference type="NCBI Taxonomy" id="67381"/>
    <lineage>
        <taxon>Bacteria</taxon>
        <taxon>Bacillati</taxon>
        <taxon>Actinomycetota</taxon>
        <taxon>Actinomycetes</taxon>
        <taxon>Kitasatosporales</taxon>
        <taxon>Streptomycetaceae</taxon>
        <taxon>Streptomyces</taxon>
    </lineage>
</organism>
<evidence type="ECO:0000313" key="2">
    <source>
        <dbReference type="EMBL" id="GHI38502.1"/>
    </source>
</evidence>
<proteinExistence type="predicted"/>
<accession>A0ABQ3QMK5</accession>
<evidence type="ECO:0000256" key="1">
    <source>
        <dbReference type="SAM" id="SignalP"/>
    </source>
</evidence>